<keyword evidence="3 6" id="KW-0812">Transmembrane</keyword>
<dbReference type="GO" id="GO:0005886">
    <property type="term" value="C:plasma membrane"/>
    <property type="evidence" value="ECO:0007669"/>
    <property type="project" value="UniProtKB-SubCell"/>
</dbReference>
<evidence type="ECO:0000259" key="8">
    <source>
        <dbReference type="Pfam" id="PF18917"/>
    </source>
</evidence>
<keyword evidence="10" id="KW-1185">Reference proteome</keyword>
<evidence type="ECO:0000259" key="7">
    <source>
        <dbReference type="Pfam" id="PF04024"/>
    </source>
</evidence>
<feature type="transmembrane region" description="Helical" evidence="6">
    <location>
        <begin position="34"/>
        <end position="57"/>
    </location>
</feature>
<dbReference type="Proteomes" id="UP000198656">
    <property type="component" value="Unassembled WGS sequence"/>
</dbReference>
<gene>
    <name evidence="9" type="ORF">SAMN05443529_10989</name>
</gene>
<feature type="domain" description="Phage shock protein PspC N-terminal" evidence="7">
    <location>
        <begin position="4"/>
        <end position="59"/>
    </location>
</feature>
<sequence length="152" mass="17076">MPERVYRSVRDKMIGGVCGGLADYFRVDVTLVRLIALIALFAGGVGFLAYIAAWIIIPVDSAEHDNFVNYKHDVGDGGKEIIADLKEEARDYGKLENNPRENRSIVAGGVLVVLGVVFLLQRWFPYWFDMSKMWPIFLIIIGIFIIARGGKR</sequence>
<accession>A0A1G7ZEG9</accession>
<protein>
    <submittedName>
        <fullName evidence="9">Phage shock protein C (PspC) family protein</fullName>
    </submittedName>
</protein>
<dbReference type="EMBL" id="FNCP01000009">
    <property type="protein sequence ID" value="SDH07029.1"/>
    <property type="molecule type" value="Genomic_DNA"/>
</dbReference>
<dbReference type="Pfam" id="PF04024">
    <property type="entry name" value="PspC"/>
    <property type="match status" value="1"/>
</dbReference>
<dbReference type="STRING" id="1121419.SAMN05443529_10989"/>
<dbReference type="InterPro" id="IPR052027">
    <property type="entry name" value="PspC"/>
</dbReference>
<reference evidence="10" key="1">
    <citation type="submission" date="2016-10" db="EMBL/GenBank/DDBJ databases">
        <authorList>
            <person name="Varghese N."/>
            <person name="Submissions S."/>
        </authorList>
    </citation>
    <scope>NUCLEOTIDE SEQUENCE [LARGE SCALE GENOMIC DNA]</scope>
    <source>
        <strain evidence="10">DSM 8344</strain>
    </source>
</reference>
<dbReference type="PANTHER" id="PTHR33885">
    <property type="entry name" value="PHAGE SHOCK PROTEIN C"/>
    <property type="match status" value="1"/>
</dbReference>
<name>A0A1G7ZEG9_9FIRM</name>
<feature type="transmembrane region" description="Helical" evidence="6">
    <location>
        <begin position="133"/>
        <end position="150"/>
    </location>
</feature>
<evidence type="ECO:0000256" key="4">
    <source>
        <dbReference type="ARBA" id="ARBA00022989"/>
    </source>
</evidence>
<evidence type="ECO:0000256" key="5">
    <source>
        <dbReference type="ARBA" id="ARBA00023136"/>
    </source>
</evidence>
<evidence type="ECO:0000256" key="6">
    <source>
        <dbReference type="SAM" id="Phobius"/>
    </source>
</evidence>
<dbReference type="AlphaFoldDB" id="A0A1G7ZEG9"/>
<proteinExistence type="predicted"/>
<keyword evidence="2" id="KW-1003">Cell membrane</keyword>
<dbReference type="RefSeq" id="WP_092332764.1">
    <property type="nucleotide sequence ID" value="NZ_FNCP01000009.1"/>
</dbReference>
<keyword evidence="4 6" id="KW-1133">Transmembrane helix</keyword>
<feature type="transmembrane region" description="Helical" evidence="6">
    <location>
        <begin position="104"/>
        <end position="121"/>
    </location>
</feature>
<dbReference type="InterPro" id="IPR007168">
    <property type="entry name" value="Phageshock_PspC_N"/>
</dbReference>
<dbReference type="PANTHER" id="PTHR33885:SF3">
    <property type="entry name" value="PHAGE SHOCK PROTEIN C"/>
    <property type="match status" value="1"/>
</dbReference>
<evidence type="ECO:0000313" key="9">
    <source>
        <dbReference type="EMBL" id="SDH07029.1"/>
    </source>
</evidence>
<evidence type="ECO:0000256" key="3">
    <source>
        <dbReference type="ARBA" id="ARBA00022692"/>
    </source>
</evidence>
<feature type="domain" description="LiaI-LiaF-like transmembrane region" evidence="8">
    <location>
        <begin position="105"/>
        <end position="146"/>
    </location>
</feature>
<comment type="subcellular location">
    <subcellularLocation>
        <location evidence="1">Cell membrane</location>
        <topology evidence="1">Single-pass membrane protein</topology>
    </subcellularLocation>
</comment>
<dbReference type="OrthoDB" id="9815286at2"/>
<evidence type="ECO:0000313" key="10">
    <source>
        <dbReference type="Proteomes" id="UP000198656"/>
    </source>
</evidence>
<keyword evidence="5 6" id="KW-0472">Membrane</keyword>
<organism evidence="9 10">
    <name type="scientific">Desulfosporosinus hippei DSM 8344</name>
    <dbReference type="NCBI Taxonomy" id="1121419"/>
    <lineage>
        <taxon>Bacteria</taxon>
        <taxon>Bacillati</taxon>
        <taxon>Bacillota</taxon>
        <taxon>Clostridia</taxon>
        <taxon>Eubacteriales</taxon>
        <taxon>Desulfitobacteriaceae</taxon>
        <taxon>Desulfosporosinus</taxon>
    </lineage>
</organism>
<dbReference type="InterPro" id="IPR043726">
    <property type="entry name" value="LiaI-LiaF-like_TM1"/>
</dbReference>
<evidence type="ECO:0000256" key="1">
    <source>
        <dbReference type="ARBA" id="ARBA00004162"/>
    </source>
</evidence>
<dbReference type="Pfam" id="PF18917">
    <property type="entry name" value="LiaI-LiaF-like_TM1"/>
    <property type="match status" value="1"/>
</dbReference>
<evidence type="ECO:0000256" key="2">
    <source>
        <dbReference type="ARBA" id="ARBA00022475"/>
    </source>
</evidence>